<evidence type="ECO:0000313" key="3">
    <source>
        <dbReference type="Proteomes" id="UP001205890"/>
    </source>
</evidence>
<proteinExistence type="predicted"/>
<feature type="region of interest" description="Disordered" evidence="1">
    <location>
        <begin position="1138"/>
        <end position="1161"/>
    </location>
</feature>
<comment type="caution">
    <text evidence="2">The sequence shown here is derived from an EMBL/GenBank/DDBJ whole genome shotgun (WGS) entry which is preliminary data.</text>
</comment>
<evidence type="ECO:0000256" key="1">
    <source>
        <dbReference type="SAM" id="MobiDB-lite"/>
    </source>
</evidence>
<keyword evidence="3" id="KW-1185">Reference proteome</keyword>
<protein>
    <submittedName>
        <fullName evidence="2">AMIN domain-containing protein</fullName>
    </submittedName>
</protein>
<accession>A0ABT1L8I6</accession>
<gene>
    <name evidence="2" type="ORF">NK718_02290</name>
</gene>
<feature type="region of interest" description="Disordered" evidence="1">
    <location>
        <begin position="285"/>
        <end position="358"/>
    </location>
</feature>
<dbReference type="Proteomes" id="UP001205890">
    <property type="component" value="Unassembled WGS sequence"/>
</dbReference>
<dbReference type="RefSeq" id="WP_254738190.1">
    <property type="nucleotide sequence ID" value="NZ_JANCLU010000001.1"/>
</dbReference>
<dbReference type="EMBL" id="JANCLU010000001">
    <property type="protein sequence ID" value="MCP8937333.1"/>
    <property type="molecule type" value="Genomic_DNA"/>
</dbReference>
<feature type="compositionally biased region" description="Low complexity" evidence="1">
    <location>
        <begin position="317"/>
        <end position="330"/>
    </location>
</feature>
<feature type="compositionally biased region" description="Low complexity" evidence="1">
    <location>
        <begin position="285"/>
        <end position="303"/>
    </location>
</feature>
<sequence>MMPFHRRRLLGPHGLRPGRLARLAGVACAALILAAPAWAATARIAGSEMKGFGRAILRFDDMPKATARVSNGILIVTFDRPVALNADKLPLEMPGYVSVVRVDPDRKGFRAALTRPMRANVMEAGDDLYLDLLPENWTGAPPPLPADVVAQLGRRMREAEEAVRRLTPKAAEPRDLGFRVGRTSGFTRIVFDVPEAVPVRVERRGATADIVFDAPLRLDPAKLKPALPGGVKGVRVEGGAERLRLSLDLAPGVDVVGFRDDGGYGIDLSAAAAAPKAASAPVAVQEPAKPAAAPDAAGAKPGPVSEAGPVETDPPVARAARASSATAAATKEAEGPSAVTTGAPPRAPSPAPTTLAAPAPAADAALSASPSVAAVTDAGAAARLALPFEATTPLAVFEKDGEVWIVAEGVPPMAQLTGAPDEWLGEAKTSRVGRLAVARLPLKRPALVRAAVERGSWVVTLGDGVAGAAAEIGVTRAGERGGASLRADTPELGGVHWLDDPATGERLAVVTMRGAPRRVTRPLAFVEARVLASAQGLVIAAMADDLAVTAGLDEVTIGRPGGLALSMETPEPVAAQPEGEALVVDARRWAEDRKGVVRDNLRRLSEAAADAPVARRAAARLRLARFQLANGFAAEALGTLAVFAADDKDLAGEREMRVLQAVAEAGMERWDDVRQTLAGEAMSRDPEAALWRAVAEARAERWPEAQALFTASAAVLAAYPDDLRARLLPVAAQAALRAGDVAGGERMLASLEAFPADMADRDVTALLAADIQRAKGKTAIADEQLASLEQEARPAVATRAALTRLEMALANPSHDRATMIDRLEVLAMSWRGDAMELETLSLLARLYAEDERWRDAFGVTRLAMKLAPDVEITRRMQDEAAARFESLFLEGKGGSLPKLEALALYFDFKEFTPPGRRGDEMIRRLADRLVELDLLGEAAGLLQHQVDHRLAGAAKANVAATLALIYLSDHEPARAVQAIRDSRMAELPAELRRARAMIEARALSELSRAELALDLIGGEEGPDIERLRADILWQARDWRAAGEQFERIVGDRWQLKEPFDETDRRDVMRAAVSYAMARDPLSMDRLRGKMAAKMADGEDARAFALVTSAGGAGLAEFRDIARRLAQADTLAEFVAAQRRRMQAEDAPPRPSAQGEASASRG</sequence>
<organism evidence="2 3">
    <name type="scientific">Alsobacter ponti</name>
    <dbReference type="NCBI Taxonomy" id="2962936"/>
    <lineage>
        <taxon>Bacteria</taxon>
        <taxon>Pseudomonadati</taxon>
        <taxon>Pseudomonadota</taxon>
        <taxon>Alphaproteobacteria</taxon>
        <taxon>Hyphomicrobiales</taxon>
        <taxon>Alsobacteraceae</taxon>
        <taxon>Alsobacter</taxon>
    </lineage>
</organism>
<evidence type="ECO:0000313" key="2">
    <source>
        <dbReference type="EMBL" id="MCP8937333.1"/>
    </source>
</evidence>
<name>A0ABT1L8I6_9HYPH</name>
<reference evidence="2 3" key="1">
    <citation type="submission" date="2022-07" db="EMBL/GenBank/DDBJ databases">
        <authorList>
            <person name="Li W.-J."/>
            <person name="Deng Q.-Q."/>
        </authorList>
    </citation>
    <scope>NUCLEOTIDE SEQUENCE [LARGE SCALE GENOMIC DNA]</scope>
    <source>
        <strain evidence="2 3">SYSU M60028</strain>
    </source>
</reference>